<proteinExistence type="predicted"/>
<reference evidence="1" key="1">
    <citation type="submission" date="2021-07" db="EMBL/GenBank/DDBJ databases">
        <title>Elsinoe batatas strain:CRI-CJ2 Genome sequencing and assembly.</title>
        <authorList>
            <person name="Huang L."/>
        </authorList>
    </citation>
    <scope>NUCLEOTIDE SEQUENCE</scope>
    <source>
        <strain evidence="1">CRI-CJ2</strain>
    </source>
</reference>
<dbReference type="Proteomes" id="UP000809789">
    <property type="component" value="Unassembled WGS sequence"/>
</dbReference>
<sequence>MSRVKKRHVRCWWCFPPMACDYDLTKDLYHIVGIPLLGLCRWDMIALWRWCCKERPDRVYLLNMPFLLRTDGYRTEVYRGDVLGGHRAMPRVGRNRRVRGGISVLTFEEKRTSDVRLLCGNQMAGSVILISF</sequence>
<dbReference type="OrthoDB" id="10361802at2759"/>
<accession>A0A8K0L3J6</accession>
<evidence type="ECO:0000313" key="2">
    <source>
        <dbReference type="Proteomes" id="UP000809789"/>
    </source>
</evidence>
<gene>
    <name evidence="1" type="ORF">KVT40_004350</name>
</gene>
<name>A0A8K0L3J6_9PEZI</name>
<comment type="caution">
    <text evidence="1">The sequence shown here is derived from an EMBL/GenBank/DDBJ whole genome shotgun (WGS) entry which is preliminary data.</text>
</comment>
<evidence type="ECO:0000313" key="1">
    <source>
        <dbReference type="EMBL" id="KAG8628477.1"/>
    </source>
</evidence>
<protein>
    <submittedName>
        <fullName evidence="1">Uncharacterized protein</fullName>
    </submittedName>
</protein>
<dbReference type="EMBL" id="JAESVG020000004">
    <property type="protein sequence ID" value="KAG8628477.1"/>
    <property type="molecule type" value="Genomic_DNA"/>
</dbReference>
<dbReference type="AlphaFoldDB" id="A0A8K0L3J6"/>
<organism evidence="1 2">
    <name type="scientific">Elsinoe batatas</name>
    <dbReference type="NCBI Taxonomy" id="2601811"/>
    <lineage>
        <taxon>Eukaryota</taxon>
        <taxon>Fungi</taxon>
        <taxon>Dikarya</taxon>
        <taxon>Ascomycota</taxon>
        <taxon>Pezizomycotina</taxon>
        <taxon>Dothideomycetes</taxon>
        <taxon>Dothideomycetidae</taxon>
        <taxon>Myriangiales</taxon>
        <taxon>Elsinoaceae</taxon>
        <taxon>Elsinoe</taxon>
    </lineage>
</organism>
<keyword evidence="2" id="KW-1185">Reference proteome</keyword>